<proteinExistence type="predicted"/>
<reference evidence="1" key="1">
    <citation type="journal article" date="2014" name="Int. J. Syst. Evol. Microbiol.">
        <title>Complete genome sequence of Corynebacterium casei LMG S-19264T (=DSM 44701T), isolated from a smear-ripened cheese.</title>
        <authorList>
            <consortium name="US DOE Joint Genome Institute (JGI-PGF)"/>
            <person name="Walter F."/>
            <person name="Albersmeier A."/>
            <person name="Kalinowski J."/>
            <person name="Ruckert C."/>
        </authorList>
    </citation>
    <scope>NUCLEOTIDE SEQUENCE</scope>
    <source>
        <strain evidence="1">CGMCC 1.15880</strain>
    </source>
</reference>
<name>A0A916VLM1_9RHOB</name>
<evidence type="ECO:0000313" key="2">
    <source>
        <dbReference type="Proteomes" id="UP000628017"/>
    </source>
</evidence>
<comment type="caution">
    <text evidence="1">The sequence shown here is derived from an EMBL/GenBank/DDBJ whole genome shotgun (WGS) entry which is preliminary data.</text>
</comment>
<evidence type="ECO:0000313" key="1">
    <source>
        <dbReference type="EMBL" id="GGA06231.1"/>
    </source>
</evidence>
<dbReference type="Proteomes" id="UP000628017">
    <property type="component" value="Unassembled WGS sequence"/>
</dbReference>
<gene>
    <name evidence="1" type="ORF">GCM10011498_02400</name>
</gene>
<dbReference type="EMBL" id="BMKA01000001">
    <property type="protein sequence ID" value="GGA06231.1"/>
    <property type="molecule type" value="Genomic_DNA"/>
</dbReference>
<protein>
    <submittedName>
        <fullName evidence="1">Uncharacterized protein</fullName>
    </submittedName>
</protein>
<accession>A0A916VLM1</accession>
<reference evidence="1" key="2">
    <citation type="submission" date="2020-09" db="EMBL/GenBank/DDBJ databases">
        <authorList>
            <person name="Sun Q."/>
            <person name="Zhou Y."/>
        </authorList>
    </citation>
    <scope>NUCLEOTIDE SEQUENCE</scope>
    <source>
        <strain evidence="1">CGMCC 1.15880</strain>
    </source>
</reference>
<dbReference type="AlphaFoldDB" id="A0A916VLM1"/>
<keyword evidence="2" id="KW-1185">Reference proteome</keyword>
<organism evidence="1 2">
    <name type="scientific">Neptunicoccus cionae</name>
    <dbReference type="NCBI Taxonomy" id="2035344"/>
    <lineage>
        <taxon>Bacteria</taxon>
        <taxon>Pseudomonadati</taxon>
        <taxon>Pseudomonadota</taxon>
        <taxon>Alphaproteobacteria</taxon>
        <taxon>Rhodobacterales</taxon>
        <taxon>Paracoccaceae</taxon>
        <taxon>Neptunicoccus</taxon>
    </lineage>
</organism>
<sequence length="90" mass="10202">MVDKTAERTDMTVFKEIFDAAFQKAGTAPSPDDWTTCVSIVEIRRTSLALAEQYREQGDRLKVKRLEEKAQECEQVFADLAAYLAEERAA</sequence>